<dbReference type="AlphaFoldDB" id="A0A1H7ZN36"/>
<accession>A0A1H7ZN36</accession>
<reference evidence="4 5" key="1">
    <citation type="submission" date="2016-10" db="EMBL/GenBank/DDBJ databases">
        <authorList>
            <person name="de Groot N.N."/>
        </authorList>
    </citation>
    <scope>NUCLEOTIDE SEQUENCE [LARGE SCALE GENOMIC DNA]</scope>
    <source>
        <strain evidence="4 5">DSM 21039</strain>
    </source>
</reference>
<evidence type="ECO:0000256" key="1">
    <source>
        <dbReference type="ARBA" id="ARBA00006484"/>
    </source>
</evidence>
<dbReference type="PANTHER" id="PTHR43115:SF4">
    <property type="entry name" value="DEHYDROGENASE_REDUCTASE SDR FAMILY MEMBER 11"/>
    <property type="match status" value="1"/>
</dbReference>
<dbReference type="SUPFAM" id="SSF51735">
    <property type="entry name" value="NAD(P)-binding Rossmann-fold domains"/>
    <property type="match status" value="1"/>
</dbReference>
<dbReference type="OrthoDB" id="658698at2"/>
<dbReference type="InterPro" id="IPR036291">
    <property type="entry name" value="NAD(P)-bd_dom_sf"/>
</dbReference>
<organism evidence="4 5">
    <name type="scientific">Chitinophaga rupis</name>
    <dbReference type="NCBI Taxonomy" id="573321"/>
    <lineage>
        <taxon>Bacteria</taxon>
        <taxon>Pseudomonadati</taxon>
        <taxon>Bacteroidota</taxon>
        <taxon>Chitinophagia</taxon>
        <taxon>Chitinophagales</taxon>
        <taxon>Chitinophagaceae</taxon>
        <taxon>Chitinophaga</taxon>
    </lineage>
</organism>
<evidence type="ECO:0000256" key="3">
    <source>
        <dbReference type="RuleBase" id="RU000363"/>
    </source>
</evidence>
<dbReference type="PRINTS" id="PR00080">
    <property type="entry name" value="SDRFAMILY"/>
</dbReference>
<dbReference type="STRING" id="573321.SAMN04488505_105121"/>
<name>A0A1H7ZN36_9BACT</name>
<dbReference type="Proteomes" id="UP000198984">
    <property type="component" value="Unassembled WGS sequence"/>
</dbReference>
<keyword evidence="5" id="KW-1185">Reference proteome</keyword>
<proteinExistence type="inferred from homology"/>
<dbReference type="InterPro" id="IPR020904">
    <property type="entry name" value="Sc_DH/Rdtase_CS"/>
</dbReference>
<dbReference type="PROSITE" id="PS00061">
    <property type="entry name" value="ADH_SHORT"/>
    <property type="match status" value="1"/>
</dbReference>
<dbReference type="InterPro" id="IPR002347">
    <property type="entry name" value="SDR_fam"/>
</dbReference>
<protein>
    <submittedName>
        <fullName evidence="4">NADP-dependent 3-hydroxy acid dehydrogenase YdfG</fullName>
    </submittedName>
</protein>
<dbReference type="PRINTS" id="PR00081">
    <property type="entry name" value="GDHRDH"/>
</dbReference>
<dbReference type="Pfam" id="PF00106">
    <property type="entry name" value="adh_short"/>
    <property type="match status" value="1"/>
</dbReference>
<gene>
    <name evidence="4" type="ORF">SAMN04488505_105121</name>
</gene>
<evidence type="ECO:0000313" key="5">
    <source>
        <dbReference type="Proteomes" id="UP000198984"/>
    </source>
</evidence>
<evidence type="ECO:0000313" key="4">
    <source>
        <dbReference type="EMBL" id="SEM58867.1"/>
    </source>
</evidence>
<evidence type="ECO:0000256" key="2">
    <source>
        <dbReference type="ARBA" id="ARBA00023002"/>
    </source>
</evidence>
<comment type="similarity">
    <text evidence="1 3">Belongs to the short-chain dehydrogenases/reductases (SDR) family.</text>
</comment>
<dbReference type="EMBL" id="FOBB01000005">
    <property type="protein sequence ID" value="SEM58867.1"/>
    <property type="molecule type" value="Genomic_DNA"/>
</dbReference>
<dbReference type="CDD" id="cd05233">
    <property type="entry name" value="SDR_c"/>
    <property type="match status" value="1"/>
</dbReference>
<sequence length="257" mass="27728">MESLQTAAYNEQLTGAVTGRTVVVTGGTTGIGRATAILLARQGADVLIAGQDPQHLTDTLNSAGQEELKGSLTGIVTDLSGEEGINKLFNEADNHFKKLDVLVNCAALAYQGIADGSYADWQKVVNTNLLAYMACTRQAIDRMRPNKEGHIINIGSMSADVREKNSSVYVATKAAIQGFSESVRKEINEMGIKVTLIEPGAVGTDMQPVSVPDQQQKEEDLEMLKAEDIAAAVLYTIMQPKRCDVVDIKIRPHLQII</sequence>
<dbReference type="PANTHER" id="PTHR43115">
    <property type="entry name" value="DEHYDROGENASE/REDUCTASE SDR FAMILY MEMBER 11"/>
    <property type="match status" value="1"/>
</dbReference>
<keyword evidence="2" id="KW-0560">Oxidoreductase</keyword>
<dbReference type="FunFam" id="3.40.50.720:FF:000047">
    <property type="entry name" value="NADP-dependent L-serine/L-allo-threonine dehydrogenase"/>
    <property type="match status" value="1"/>
</dbReference>
<dbReference type="Gene3D" id="3.40.50.720">
    <property type="entry name" value="NAD(P)-binding Rossmann-like Domain"/>
    <property type="match status" value="1"/>
</dbReference>
<dbReference type="RefSeq" id="WP_089916183.1">
    <property type="nucleotide sequence ID" value="NZ_FOBB01000005.1"/>
</dbReference>
<dbReference type="GO" id="GO:0016616">
    <property type="term" value="F:oxidoreductase activity, acting on the CH-OH group of donors, NAD or NADP as acceptor"/>
    <property type="evidence" value="ECO:0007669"/>
    <property type="project" value="UniProtKB-ARBA"/>
</dbReference>